<dbReference type="SUPFAM" id="SSF52200">
    <property type="entry name" value="Toll/Interleukin receptor TIR domain"/>
    <property type="match status" value="1"/>
</dbReference>
<evidence type="ECO:0000259" key="7">
    <source>
        <dbReference type="Pfam" id="PF20703"/>
    </source>
</evidence>
<dbReference type="PROSITE" id="PS50294">
    <property type="entry name" value="WD_REPEATS_REGION"/>
    <property type="match status" value="3"/>
</dbReference>
<dbReference type="Pfam" id="PF13676">
    <property type="entry name" value="TIR_2"/>
    <property type="match status" value="1"/>
</dbReference>
<reference evidence="8 9" key="1">
    <citation type="submission" date="2023-12" db="EMBL/GenBank/DDBJ databases">
        <title>novel species in genus Nocarida.</title>
        <authorList>
            <person name="Li Z."/>
        </authorList>
    </citation>
    <scope>NUCLEOTIDE SEQUENCE [LARGE SCALE GENOMIC DNA]</scope>
    <source>
        <strain evidence="8 9">CDC186</strain>
    </source>
</reference>
<evidence type="ECO:0000256" key="4">
    <source>
        <dbReference type="SAM" id="MobiDB-lite"/>
    </source>
</evidence>
<gene>
    <name evidence="8" type="ORF">U3653_27960</name>
</gene>
<dbReference type="Gene3D" id="3.40.50.10140">
    <property type="entry name" value="Toll/interleukin-1 receptor homology (TIR) domain"/>
    <property type="match status" value="1"/>
</dbReference>
<dbReference type="CDD" id="cd00200">
    <property type="entry name" value="WD40"/>
    <property type="match status" value="1"/>
</dbReference>
<feature type="region of interest" description="Disordered" evidence="4">
    <location>
        <begin position="624"/>
        <end position="649"/>
    </location>
</feature>
<dbReference type="InterPro" id="IPR015943">
    <property type="entry name" value="WD40/YVTN_repeat-like_dom_sf"/>
</dbReference>
<evidence type="ECO:0000256" key="1">
    <source>
        <dbReference type="ARBA" id="ARBA00022574"/>
    </source>
</evidence>
<dbReference type="RefSeq" id="WP_195082897.1">
    <property type="nucleotide sequence ID" value="NZ_JAYESH010000015.1"/>
</dbReference>
<keyword evidence="5" id="KW-0472">Membrane</keyword>
<evidence type="ECO:0000256" key="2">
    <source>
        <dbReference type="ARBA" id="ARBA00022737"/>
    </source>
</evidence>
<feature type="repeat" description="WD" evidence="3">
    <location>
        <begin position="1175"/>
        <end position="1216"/>
    </location>
</feature>
<dbReference type="EMBL" id="JAYKYQ010000014">
    <property type="protein sequence ID" value="MEB3513881.1"/>
    <property type="molecule type" value="Genomic_DNA"/>
</dbReference>
<feature type="repeat" description="WD" evidence="3">
    <location>
        <begin position="1218"/>
        <end position="1258"/>
    </location>
</feature>
<dbReference type="PROSITE" id="PS00678">
    <property type="entry name" value="WD_REPEATS_1"/>
    <property type="match status" value="3"/>
</dbReference>
<dbReference type="SUPFAM" id="SSF50998">
    <property type="entry name" value="Quinoprotein alcohol dehydrogenase-like"/>
    <property type="match status" value="1"/>
</dbReference>
<feature type="domain" description="Novel STAND NTPase 1" evidence="7">
    <location>
        <begin position="170"/>
        <end position="588"/>
    </location>
</feature>
<dbReference type="Gene3D" id="2.130.10.10">
    <property type="entry name" value="YVTN repeat-like/Quinoprotein amine dehydrogenase"/>
    <property type="match status" value="3"/>
</dbReference>
<evidence type="ECO:0000313" key="9">
    <source>
        <dbReference type="Proteomes" id="UP001348098"/>
    </source>
</evidence>
<dbReference type="PANTHER" id="PTHR19848">
    <property type="entry name" value="WD40 REPEAT PROTEIN"/>
    <property type="match status" value="1"/>
</dbReference>
<dbReference type="InterPro" id="IPR020472">
    <property type="entry name" value="WD40_PAC1"/>
</dbReference>
<dbReference type="Proteomes" id="UP001348098">
    <property type="component" value="Unassembled WGS sequence"/>
</dbReference>
<accession>A0ABU6B2J2</accession>
<organism evidence="8 9">
    <name type="scientific">Nocardia implantans</name>
    <dbReference type="NCBI Taxonomy" id="3108168"/>
    <lineage>
        <taxon>Bacteria</taxon>
        <taxon>Bacillati</taxon>
        <taxon>Actinomycetota</taxon>
        <taxon>Actinomycetes</taxon>
        <taxon>Mycobacteriales</taxon>
        <taxon>Nocardiaceae</taxon>
        <taxon>Nocardia</taxon>
    </lineage>
</organism>
<sequence length="1431" mass="154148">MYRVFVSHSSRDKTAAVAVTRWLTENEPSLSGEIFLDVDPRTGIAPGTRWKSELVRAVDRCEAVICLISSDWERSAECLAEFRHAESLNKRIFCARIDPAARGQKTREWQFCDLFPDGHSPVTTITSEDGGAPTVLASDGLHRMLRGLREAGIGAEHFPWPPPGDCKRAPYRGWQSMEDVDAAIFFGRDPQILRGLDVLRGMRSTAVEGLFVVLGPSGVGKSSFLRAGLLPRLRRDRDNFLLCDIVRPERAAVTGDQGLANAILQLRSRAGLTRPALGDIKAACLAGDTGQLTNWLREARRDPLDPSAAPTLILPIDQAEELFTTEAGPEAATCLGLLGKLLHSDAIAELPMIAVVTIRADRYEALQTAPELLGVHTREFSDLKPMPVSEFKEVITGPAARATTAGLRLSLAPALVAQLVTDATGGADSLPLLALTLSRLYLDYGSTGELTLANYQSMGGMQHIVHAEIDTLLATDPDLRSQQLDVLHAAFIPWLATIDPNTDQPSRRVARWSELPPASHDLINAMVARRLLVKNERGGETVIEVALESLLRQWRPLTRWLQEQAKDLKEADNLDRAAADWNRNARSPEWLIEGARLATAMQLANSPMFTDRVRHAAEFLEASKKREDAEAEAERQRRETELRNAQQRRDEAQAHAAVLHKRTKVLRAVLALTLAVALIAVTGFVLAVAARNDANTKRREADDRSREALAERLTSQAQAMLAGGQPGSELQAITKLLAAQRISANPNIGALVTALSKKPELQKIVDPSGGGPGTPALSADGQRIAAYTPSGIRLFDTETGQPIGKPFADSKTTSIIKPSSDGRFVAIYSKDKRIRVWDSAVPQPIGQPMTGTVNYAGVVAVSSDGHRVAAIDKGSAGTADTLRLWDTETGQQLGSPLTGSVGRMSALAFSPDGRHLASASSDNTVHLWDASNGSALGEPLRGGGDPRMGDNDATLSVAFSPDGHAVAAGGHTVGIGTLLSAGSPLRLWNAETGEAIGTPIFGNYGEIQSVAFSPDSGRIATGSTDKTVRLWDARTGQPIGDPLGFQGPMSDVAFTRQGNRIVSVSSDTVQVSNADTYATLTTKMGGSMAATTGDEGGYGLDSTADRPRILDFHDDTFRSFDADTGEPVGPAIVTEALRGTQAFDLSPDHRWLAVTTGKEIHIVDTSNGQPHGEPIRGHDDYVNYVEFDPSGQTIATASDDKTVRLWDWRNGRQIGNPMTGHEYGVRSIAFSDDGHRLYSHSADSLRIWDTATGRAIGKPIGRPNAFGFGDMSISADGRRIAGASGKTIQQWDAESGEAVGPPMEGSDRQVDIAYSPDGRHLVSICADNTLRFWDTTTGSQIGEAVDTTAAGQATYVEFSQDGRRIFISATRVSLDGRPPFVGGGIWQLPAPIAWMDALCDKLTSNPSHEQWKDWISPDVPYREPCPGKPSP</sequence>
<feature type="repeat" description="WD" evidence="3">
    <location>
        <begin position="1000"/>
        <end position="1041"/>
    </location>
</feature>
<evidence type="ECO:0000256" key="5">
    <source>
        <dbReference type="SAM" id="Phobius"/>
    </source>
</evidence>
<dbReference type="InterPro" id="IPR036322">
    <property type="entry name" value="WD40_repeat_dom_sf"/>
</dbReference>
<feature type="repeat" description="WD" evidence="3">
    <location>
        <begin position="1312"/>
        <end position="1343"/>
    </location>
</feature>
<keyword evidence="2" id="KW-0677">Repeat</keyword>
<dbReference type="PANTHER" id="PTHR19848:SF8">
    <property type="entry name" value="F-BOX AND WD REPEAT DOMAIN CONTAINING 7"/>
    <property type="match status" value="1"/>
</dbReference>
<dbReference type="Pfam" id="PF00400">
    <property type="entry name" value="WD40"/>
    <property type="match status" value="5"/>
</dbReference>
<dbReference type="InterPro" id="IPR035897">
    <property type="entry name" value="Toll_tir_struct_dom_sf"/>
</dbReference>
<evidence type="ECO:0000259" key="6">
    <source>
        <dbReference type="Pfam" id="PF13676"/>
    </source>
</evidence>
<evidence type="ECO:0000256" key="3">
    <source>
        <dbReference type="PROSITE-ProRule" id="PRU00221"/>
    </source>
</evidence>
<comment type="caution">
    <text evidence="8">The sequence shown here is derived from an EMBL/GenBank/DDBJ whole genome shotgun (WGS) entry which is preliminary data.</text>
</comment>
<dbReference type="InterPro" id="IPR019775">
    <property type="entry name" value="WD40_repeat_CS"/>
</dbReference>
<keyword evidence="9" id="KW-1185">Reference proteome</keyword>
<proteinExistence type="predicted"/>
<keyword evidence="5" id="KW-0812">Transmembrane</keyword>
<name>A0ABU6B2J2_9NOCA</name>
<dbReference type="InterPro" id="IPR000157">
    <property type="entry name" value="TIR_dom"/>
</dbReference>
<feature type="transmembrane region" description="Helical" evidence="5">
    <location>
        <begin position="668"/>
        <end position="690"/>
    </location>
</feature>
<feature type="repeat" description="WD" evidence="3">
    <location>
        <begin position="897"/>
        <end position="938"/>
    </location>
</feature>
<dbReference type="InterPro" id="IPR001680">
    <property type="entry name" value="WD40_rpt"/>
</dbReference>
<dbReference type="SMART" id="SM00320">
    <property type="entry name" value="WD40"/>
    <property type="match status" value="8"/>
</dbReference>
<dbReference type="InterPro" id="IPR011047">
    <property type="entry name" value="Quinoprotein_ADH-like_sf"/>
</dbReference>
<dbReference type="Pfam" id="PF20703">
    <property type="entry name" value="nSTAND1"/>
    <property type="match status" value="1"/>
</dbReference>
<dbReference type="PROSITE" id="PS50082">
    <property type="entry name" value="WD_REPEATS_2"/>
    <property type="match status" value="5"/>
</dbReference>
<dbReference type="InterPro" id="IPR049052">
    <property type="entry name" value="nSTAND1"/>
</dbReference>
<protein>
    <submittedName>
        <fullName evidence="8">TIR domain-containing protein</fullName>
    </submittedName>
</protein>
<keyword evidence="1 3" id="KW-0853">WD repeat</keyword>
<dbReference type="PRINTS" id="PR00320">
    <property type="entry name" value="GPROTEINBRPT"/>
</dbReference>
<evidence type="ECO:0000313" key="8">
    <source>
        <dbReference type="EMBL" id="MEB3513881.1"/>
    </source>
</evidence>
<keyword evidence="5" id="KW-1133">Transmembrane helix</keyword>
<feature type="domain" description="TIR" evidence="6">
    <location>
        <begin position="4"/>
        <end position="115"/>
    </location>
</feature>
<dbReference type="SUPFAM" id="SSF50978">
    <property type="entry name" value="WD40 repeat-like"/>
    <property type="match status" value="1"/>
</dbReference>